<name>A0A812JJN7_SYMPI</name>
<sequence length="144" mass="14446">MGTAAEFQSTGYTYDIVPGTVGFSIGASLTGAQSLDNLIRGKPPVGYVTIDLGFSVGATYKLAWTGLGIGGGFGCGSDGSCSAYLAIGAVGTVNLPTASPLCPLGVTIPAPPAPPQWTCSQVIGGTISTMCCSMDLRTGKNDCR</sequence>
<organism evidence="1 2">
    <name type="scientific">Symbiodinium pilosum</name>
    <name type="common">Dinoflagellate</name>
    <dbReference type="NCBI Taxonomy" id="2952"/>
    <lineage>
        <taxon>Eukaryota</taxon>
        <taxon>Sar</taxon>
        <taxon>Alveolata</taxon>
        <taxon>Dinophyceae</taxon>
        <taxon>Suessiales</taxon>
        <taxon>Symbiodiniaceae</taxon>
        <taxon>Symbiodinium</taxon>
    </lineage>
</organism>
<protein>
    <submittedName>
        <fullName evidence="1">Uncharacterized protein</fullName>
    </submittedName>
</protein>
<reference evidence="1" key="1">
    <citation type="submission" date="2021-02" db="EMBL/GenBank/DDBJ databases">
        <authorList>
            <person name="Dougan E. K."/>
            <person name="Rhodes N."/>
            <person name="Thang M."/>
            <person name="Chan C."/>
        </authorList>
    </citation>
    <scope>NUCLEOTIDE SEQUENCE</scope>
</reference>
<evidence type="ECO:0000313" key="1">
    <source>
        <dbReference type="EMBL" id="CAE7209065.1"/>
    </source>
</evidence>
<proteinExistence type="predicted"/>
<accession>A0A812JJN7</accession>
<dbReference type="EMBL" id="CAJNIZ010002311">
    <property type="protein sequence ID" value="CAE7209065.1"/>
    <property type="molecule type" value="Genomic_DNA"/>
</dbReference>
<evidence type="ECO:0000313" key="2">
    <source>
        <dbReference type="Proteomes" id="UP000649617"/>
    </source>
</evidence>
<keyword evidence="2" id="KW-1185">Reference proteome</keyword>
<comment type="caution">
    <text evidence="1">The sequence shown here is derived from an EMBL/GenBank/DDBJ whole genome shotgun (WGS) entry which is preliminary data.</text>
</comment>
<gene>
    <name evidence="1" type="ORF">SPIL2461_LOCUS2173</name>
</gene>
<dbReference type="OrthoDB" id="10576957at2759"/>
<dbReference type="Proteomes" id="UP000649617">
    <property type="component" value="Unassembled WGS sequence"/>
</dbReference>
<dbReference type="AlphaFoldDB" id="A0A812JJN7"/>